<reference evidence="4" key="1">
    <citation type="submission" date="2015-12" db="EMBL/GenBank/DDBJ databases">
        <title>De novo transcriptome assembly of four potential Pierce s Disease insect vectors from Arizona vineyards.</title>
        <authorList>
            <person name="Tassone E.E."/>
        </authorList>
    </citation>
    <scope>NUCLEOTIDE SEQUENCE</scope>
</reference>
<keyword evidence="1" id="KW-0175">Coiled coil</keyword>
<accession>A0A1B6EAH5</accession>
<protein>
    <submittedName>
        <fullName evidence="4">Uncharacterized protein</fullName>
    </submittedName>
</protein>
<feature type="compositionally biased region" description="Polar residues" evidence="2">
    <location>
        <begin position="461"/>
        <end position="478"/>
    </location>
</feature>
<feature type="non-terminal residue" evidence="4">
    <location>
        <position position="1"/>
    </location>
</feature>
<feature type="chain" id="PRO_5008581939" evidence="3">
    <location>
        <begin position="27"/>
        <end position="714"/>
    </location>
</feature>
<feature type="non-terminal residue" evidence="4">
    <location>
        <position position="714"/>
    </location>
</feature>
<gene>
    <name evidence="4" type="ORF">g.1672</name>
</gene>
<feature type="region of interest" description="Disordered" evidence="2">
    <location>
        <begin position="459"/>
        <end position="478"/>
    </location>
</feature>
<dbReference type="EMBL" id="GEDC01002373">
    <property type="protein sequence ID" value="JAS34925.1"/>
    <property type="molecule type" value="Transcribed_RNA"/>
</dbReference>
<dbReference type="AlphaFoldDB" id="A0A1B6EAH5"/>
<evidence type="ECO:0000256" key="1">
    <source>
        <dbReference type="SAM" id="Coils"/>
    </source>
</evidence>
<feature type="compositionally biased region" description="Polar residues" evidence="2">
    <location>
        <begin position="690"/>
        <end position="708"/>
    </location>
</feature>
<evidence type="ECO:0000313" key="4">
    <source>
        <dbReference type="EMBL" id="JAS34925.1"/>
    </source>
</evidence>
<feature type="coiled-coil region" evidence="1">
    <location>
        <begin position="41"/>
        <end position="68"/>
    </location>
</feature>
<evidence type="ECO:0000256" key="2">
    <source>
        <dbReference type="SAM" id="MobiDB-lite"/>
    </source>
</evidence>
<keyword evidence="3" id="KW-0732">Signal</keyword>
<organism evidence="4">
    <name type="scientific">Clastoptera arizonana</name>
    <name type="common">Arizona spittle bug</name>
    <dbReference type="NCBI Taxonomy" id="38151"/>
    <lineage>
        <taxon>Eukaryota</taxon>
        <taxon>Metazoa</taxon>
        <taxon>Ecdysozoa</taxon>
        <taxon>Arthropoda</taxon>
        <taxon>Hexapoda</taxon>
        <taxon>Insecta</taxon>
        <taxon>Pterygota</taxon>
        <taxon>Neoptera</taxon>
        <taxon>Paraneoptera</taxon>
        <taxon>Hemiptera</taxon>
        <taxon>Auchenorrhyncha</taxon>
        <taxon>Cercopoidea</taxon>
        <taxon>Clastopteridae</taxon>
        <taxon>Clastoptera</taxon>
    </lineage>
</organism>
<evidence type="ECO:0000256" key="3">
    <source>
        <dbReference type="SAM" id="SignalP"/>
    </source>
</evidence>
<feature type="signal peptide" evidence="3">
    <location>
        <begin position="1"/>
        <end position="26"/>
    </location>
</feature>
<sequence length="714" mass="81369">HIWSVVFGLHLLNNLFVSMNFHPIEQQKDIKNITNSDFECINFDLQEIQRLEEEVSQKFKELIKVTTEEEIFGLNKNDWEKIHKLNDYLPNNSPLKNKLQSVLRIFITALKSVYEGTNARSLNNSNGQEKNKPYINSSDTIQETSSTVNLVEYSITTEMTQNKLSSEDYSQFEIARDFQVTNRYNKLIQEYPKVKHTNFESYDDYNIIDSTTQGVIGSSSSNFSEETNSATIYVINAESNISSLFDSNEILGISEPTTIFEKDDSSYFYNVINKITSSKPLNESVNDIYSSVNTESWNENGIWETYNLSSINDKTSTFTSTTISDSYQNNREESENVKEIHVQTLKPFVLNENDSNEKHFDSNNEMQNTSNKIILTKKSNKTDINIVVSNYFSEDYKNEELTTQYYDKSNTNTLNLQDNVFKSNLDQNSIEDNGEIEDKIVPSNHKINMFSNKEQKGDITKISTPSKNKYTPLPTNTIHLSTDNVNMHTKDIDRSTQGFNNDDDDNLNLDEDGESTDIGKVAKGLVQNEIASTAYRTTNREKIIYSGSTSEYNYGLDLAKGNEKNDQIAPTNKGEIDNNIQEFDKFDYNHNTNNLMATDRRNLDDTTMNPTTTEVNSKDLNSLETTASIDDLFHENIDTIITEGRNLNDTTINPTTSEINNQDVNTKDTTAIIDDLPHGDIHKVINEGRNLNDTTINPTTSEINNQDVNTKDTT</sequence>
<name>A0A1B6EAH5_9HEMI</name>
<proteinExistence type="predicted"/>
<feature type="region of interest" description="Disordered" evidence="2">
    <location>
        <begin position="690"/>
        <end position="714"/>
    </location>
</feature>